<evidence type="ECO:0000256" key="4">
    <source>
        <dbReference type="ARBA" id="ARBA00022723"/>
    </source>
</evidence>
<gene>
    <name evidence="8 12" type="primary">gpmI</name>
    <name evidence="12" type="ORF">PXX05_01290</name>
</gene>
<dbReference type="InterPro" id="IPR017850">
    <property type="entry name" value="Alkaline_phosphatase_core_sf"/>
</dbReference>
<comment type="cofactor">
    <cofactor evidence="8">
        <name>Mn(2+)</name>
        <dbReference type="ChEBI" id="CHEBI:29035"/>
    </cofactor>
    <text evidence="8">Binds 2 manganese ions per subunit.</text>
</comment>
<feature type="binding site" evidence="8">
    <location>
        <position position="13"/>
    </location>
    <ligand>
        <name>Mn(2+)</name>
        <dbReference type="ChEBI" id="CHEBI:29035"/>
        <label>2</label>
    </ligand>
</feature>
<feature type="binding site" evidence="8">
    <location>
        <position position="186"/>
    </location>
    <ligand>
        <name>substrate</name>
    </ligand>
</feature>
<dbReference type="InterPro" id="IPR011258">
    <property type="entry name" value="BPG-indep_PGM_N"/>
</dbReference>
<evidence type="ECO:0000256" key="9">
    <source>
        <dbReference type="NCBIfam" id="TIGR01307"/>
    </source>
</evidence>
<dbReference type="Pfam" id="PF01676">
    <property type="entry name" value="Metalloenzyme"/>
    <property type="match status" value="1"/>
</dbReference>
<keyword evidence="6 8" id="KW-0464">Manganese</keyword>
<comment type="catalytic activity">
    <reaction evidence="1 8">
        <text>(2R)-2-phosphoglycerate = (2R)-3-phosphoglycerate</text>
        <dbReference type="Rhea" id="RHEA:15901"/>
        <dbReference type="ChEBI" id="CHEBI:58272"/>
        <dbReference type="ChEBI" id="CHEBI:58289"/>
        <dbReference type="EC" id="5.4.2.12"/>
    </reaction>
</comment>
<dbReference type="PIRSF" id="PIRSF001492">
    <property type="entry name" value="IPGAM"/>
    <property type="match status" value="1"/>
</dbReference>
<evidence type="ECO:0000313" key="12">
    <source>
        <dbReference type="EMBL" id="WED43436.1"/>
    </source>
</evidence>
<feature type="binding site" evidence="8">
    <location>
        <position position="441"/>
    </location>
    <ligand>
        <name>Mn(2+)</name>
        <dbReference type="ChEBI" id="CHEBI:29035"/>
        <label>2</label>
    </ligand>
</feature>
<dbReference type="Proteomes" id="UP001222087">
    <property type="component" value="Chromosome"/>
</dbReference>
<reference evidence="12 13" key="1">
    <citation type="submission" date="2023-02" db="EMBL/GenBank/DDBJ databases">
        <title>Genome Sequence of L. cardiaca H63T.</title>
        <authorList>
            <person name="Lopez A.E."/>
            <person name="Cianciotto N.P."/>
        </authorList>
    </citation>
    <scope>NUCLEOTIDE SEQUENCE [LARGE SCALE GENOMIC DNA]</scope>
    <source>
        <strain evidence="12 13">H63</strain>
    </source>
</reference>
<protein>
    <recommendedName>
        <fullName evidence="8 9">2,3-bisphosphoglycerate-independent phosphoglycerate mutase</fullName>
        <shortName evidence="8">BPG-independent PGAM</shortName>
        <shortName evidence="8">Phosphoglyceromutase</shortName>
        <shortName evidence="8">iPGM</shortName>
        <ecNumber evidence="8 9">5.4.2.12</ecNumber>
    </recommendedName>
</protein>
<keyword evidence="5 8" id="KW-0324">Glycolysis</keyword>
<feature type="domain" description="Metalloenzyme" evidence="10">
    <location>
        <begin position="6"/>
        <end position="497"/>
    </location>
</feature>
<feature type="binding site" evidence="8">
    <location>
        <position position="399"/>
    </location>
    <ligand>
        <name>Mn(2+)</name>
        <dbReference type="ChEBI" id="CHEBI:29035"/>
        <label>1</label>
    </ligand>
</feature>
<feature type="binding site" evidence="8">
    <location>
        <position position="124"/>
    </location>
    <ligand>
        <name>substrate</name>
    </ligand>
</feature>
<dbReference type="PANTHER" id="PTHR31637">
    <property type="entry name" value="2,3-BISPHOSPHOGLYCERATE-INDEPENDENT PHOSPHOGLYCERATE MUTASE"/>
    <property type="match status" value="1"/>
</dbReference>
<feature type="binding site" evidence="8">
    <location>
        <position position="332"/>
    </location>
    <ligand>
        <name>substrate</name>
    </ligand>
</feature>
<evidence type="ECO:0000256" key="3">
    <source>
        <dbReference type="ARBA" id="ARBA00008819"/>
    </source>
</evidence>
<dbReference type="PANTHER" id="PTHR31637:SF0">
    <property type="entry name" value="2,3-BISPHOSPHOGLYCERATE-INDEPENDENT PHOSPHOGLYCERATE MUTASE"/>
    <property type="match status" value="1"/>
</dbReference>
<name>A0ABY8ATA2_9GAMM</name>
<dbReference type="SUPFAM" id="SSF53649">
    <property type="entry name" value="Alkaline phosphatase-like"/>
    <property type="match status" value="1"/>
</dbReference>
<comment type="pathway">
    <text evidence="2 8">Carbohydrate degradation; glycolysis; pyruvate from D-glyceraldehyde 3-phosphate: step 3/5.</text>
</comment>
<dbReference type="CDD" id="cd16010">
    <property type="entry name" value="iPGM"/>
    <property type="match status" value="1"/>
</dbReference>
<evidence type="ECO:0000259" key="10">
    <source>
        <dbReference type="Pfam" id="PF01676"/>
    </source>
</evidence>
<dbReference type="NCBIfam" id="TIGR01307">
    <property type="entry name" value="pgm_bpd_ind"/>
    <property type="match status" value="1"/>
</dbReference>
<feature type="domain" description="BPG-independent PGAM N-terminal" evidence="11">
    <location>
        <begin position="83"/>
        <end position="295"/>
    </location>
</feature>
<dbReference type="Gene3D" id="3.40.1450.10">
    <property type="entry name" value="BPG-independent phosphoglycerate mutase, domain B"/>
    <property type="match status" value="1"/>
</dbReference>
<sequence>MQKNTPLVLIILDGWGYQEDTDYNAIAAAQTPQWDEWWSKYPHILLHASGHQVGLPDEQMGNSEVGHMHIGAGRIIPQDFTRINDAINNGDFTSNAVFLEVIQELKQQDKRLHVMGLLSPGGVHSHENHLFAFLALCHQYNYRNVCLHLFLDGRDTPPQSALQSFKKLNQQLKEYPVATISSITGRYFAMDRDRRWERIAPVYRLLTEGQSNFHFETAEDAIQYFYADKKSDEFIPPTIIGKSYSIEDGDAVFFFNFRADRARQLTQAFLNESFDGFIRPRQPALSHFITMTRYAKNLVTDCAFPPMVLHHTLGELVAESGLSQLRIAETEKYAHVTFFFNGGSEQVFANEDRILIPSPQVTTYDLLPEMSAPELTHALVDAIRSKAYDVVICNYANADMVGHTGDFQATVKAIECLDKCLHDVWQAVAEQDGMLLITADHGNAEAMFDESTSQAHTAHTCQPVPFLFIGEKWHFTHSHGSLIDVAPTVLALLGIEKPQEMTGEALLAETE</sequence>
<evidence type="ECO:0000256" key="8">
    <source>
        <dbReference type="HAMAP-Rule" id="MF_01038"/>
    </source>
</evidence>
<evidence type="ECO:0000256" key="6">
    <source>
        <dbReference type="ARBA" id="ARBA00023211"/>
    </source>
</evidence>
<keyword evidence="7 8" id="KW-0413">Isomerase</keyword>
<dbReference type="InterPro" id="IPR006124">
    <property type="entry name" value="Metalloenzyme"/>
</dbReference>
<feature type="binding site" evidence="8">
    <location>
        <begin position="154"/>
        <end position="155"/>
    </location>
    <ligand>
        <name>substrate</name>
    </ligand>
</feature>
<feature type="binding site" evidence="8">
    <location>
        <position position="440"/>
    </location>
    <ligand>
        <name>Mn(2+)</name>
        <dbReference type="ChEBI" id="CHEBI:29035"/>
        <label>2</label>
    </ligand>
</feature>
<evidence type="ECO:0000259" key="11">
    <source>
        <dbReference type="Pfam" id="PF06415"/>
    </source>
</evidence>
<evidence type="ECO:0000256" key="5">
    <source>
        <dbReference type="ARBA" id="ARBA00023152"/>
    </source>
</evidence>
<evidence type="ECO:0000256" key="2">
    <source>
        <dbReference type="ARBA" id="ARBA00004798"/>
    </source>
</evidence>
<comment type="similarity">
    <text evidence="3 8">Belongs to the BPG-independent phosphoglycerate mutase family.</text>
</comment>
<feature type="binding site" evidence="8">
    <location>
        <position position="403"/>
    </location>
    <ligand>
        <name>Mn(2+)</name>
        <dbReference type="ChEBI" id="CHEBI:29035"/>
        <label>1</label>
    </ligand>
</feature>
<dbReference type="GO" id="GO:0004619">
    <property type="term" value="F:phosphoglycerate mutase activity"/>
    <property type="evidence" value="ECO:0007669"/>
    <property type="project" value="UniProtKB-EC"/>
</dbReference>
<accession>A0ABY8ATA2</accession>
<dbReference type="InterPro" id="IPR005995">
    <property type="entry name" value="Pgm_bpd_ind"/>
</dbReference>
<dbReference type="Gene3D" id="3.40.720.10">
    <property type="entry name" value="Alkaline Phosphatase, subunit A"/>
    <property type="match status" value="1"/>
</dbReference>
<keyword evidence="4 8" id="KW-0479">Metal-binding</keyword>
<comment type="function">
    <text evidence="8">Catalyzes the interconversion of 2-phosphoglycerate and 3-phosphoglycerate.</text>
</comment>
<keyword evidence="13" id="KW-1185">Reference proteome</keyword>
<dbReference type="SUPFAM" id="SSF64158">
    <property type="entry name" value="2,3-Bisphosphoglycerate-independent phosphoglycerate mutase, substrate-binding domain"/>
    <property type="match status" value="1"/>
</dbReference>
<dbReference type="Pfam" id="PF06415">
    <property type="entry name" value="iPGM_N"/>
    <property type="match status" value="1"/>
</dbReference>
<proteinExistence type="inferred from homology"/>
<evidence type="ECO:0000313" key="13">
    <source>
        <dbReference type="Proteomes" id="UP001222087"/>
    </source>
</evidence>
<feature type="binding site" evidence="8">
    <location>
        <position position="459"/>
    </location>
    <ligand>
        <name>Mn(2+)</name>
        <dbReference type="ChEBI" id="CHEBI:29035"/>
        <label>1</label>
    </ligand>
</feature>
<comment type="subunit">
    <text evidence="8">Monomer.</text>
</comment>
<feature type="binding site" evidence="8">
    <location>
        <position position="192"/>
    </location>
    <ligand>
        <name>substrate</name>
    </ligand>
</feature>
<dbReference type="InterPro" id="IPR036646">
    <property type="entry name" value="PGAM_B_sf"/>
</dbReference>
<dbReference type="EMBL" id="CP119078">
    <property type="protein sequence ID" value="WED43436.1"/>
    <property type="molecule type" value="Genomic_DNA"/>
</dbReference>
<evidence type="ECO:0000256" key="7">
    <source>
        <dbReference type="ARBA" id="ARBA00023235"/>
    </source>
</evidence>
<dbReference type="RefSeq" id="WP_275089245.1">
    <property type="nucleotide sequence ID" value="NZ_CP119078.1"/>
</dbReference>
<feature type="active site" description="Phosphoserine intermediate" evidence="8">
    <location>
        <position position="63"/>
    </location>
</feature>
<organism evidence="12 13">
    <name type="scientific">Legionella cardiaca</name>
    <dbReference type="NCBI Taxonomy" id="1071983"/>
    <lineage>
        <taxon>Bacteria</taxon>
        <taxon>Pseudomonadati</taxon>
        <taxon>Pseudomonadota</taxon>
        <taxon>Gammaproteobacteria</taxon>
        <taxon>Legionellales</taxon>
        <taxon>Legionellaceae</taxon>
        <taxon>Legionella</taxon>
    </lineage>
</organism>
<dbReference type="EC" id="5.4.2.12" evidence="8 9"/>
<feature type="binding site" evidence="8">
    <location>
        <position position="63"/>
    </location>
    <ligand>
        <name>Mn(2+)</name>
        <dbReference type="ChEBI" id="CHEBI:29035"/>
        <label>2</label>
    </ligand>
</feature>
<dbReference type="HAMAP" id="MF_01038">
    <property type="entry name" value="GpmI"/>
    <property type="match status" value="1"/>
</dbReference>
<feature type="binding site" evidence="8">
    <location>
        <begin position="258"/>
        <end position="261"/>
    </location>
    <ligand>
        <name>substrate</name>
    </ligand>
</feature>
<evidence type="ECO:0000256" key="1">
    <source>
        <dbReference type="ARBA" id="ARBA00000370"/>
    </source>
</evidence>